<dbReference type="KEGG" id="osp:Odosp_2246"/>
<dbReference type="Pfam" id="PF03965">
    <property type="entry name" value="Penicillinase_R"/>
    <property type="match status" value="1"/>
</dbReference>
<comment type="similarity">
    <text evidence="1">Belongs to the BlaI transcriptional regulatory family.</text>
</comment>
<evidence type="ECO:0000256" key="4">
    <source>
        <dbReference type="ARBA" id="ARBA00023163"/>
    </source>
</evidence>
<gene>
    <name evidence="5" type="ordered locus">Odosp_2246</name>
</gene>
<dbReference type="InterPro" id="IPR036390">
    <property type="entry name" value="WH_DNA-bd_sf"/>
</dbReference>
<sequence length="121" mass="14327">MCLMEKLTFQEEEIMLIIWQVKEGVIKDFLNCMEEPRPPYTTVASIVKNLEKKGYVQAKRYGNTYVYSPSIDEGEYKTKFLSGVVQNYFENSYKEMVTFFARKQKISAKELEEIIRLIEKE</sequence>
<evidence type="ECO:0000313" key="5">
    <source>
        <dbReference type="EMBL" id="ADY33243.1"/>
    </source>
</evidence>
<dbReference type="InterPro" id="IPR036388">
    <property type="entry name" value="WH-like_DNA-bd_sf"/>
</dbReference>
<dbReference type="AlphaFoldDB" id="F9ZAF2"/>
<evidence type="ECO:0000256" key="3">
    <source>
        <dbReference type="ARBA" id="ARBA00023125"/>
    </source>
</evidence>
<dbReference type="Gene3D" id="1.10.4040.10">
    <property type="entry name" value="Penicillinase repressor domain"/>
    <property type="match status" value="1"/>
</dbReference>
<evidence type="ECO:0000313" key="6">
    <source>
        <dbReference type="Proteomes" id="UP000006657"/>
    </source>
</evidence>
<dbReference type="STRING" id="709991.Odosp_2246"/>
<keyword evidence="6" id="KW-1185">Reference proteome</keyword>
<proteinExistence type="inferred from homology"/>
<dbReference type="InterPro" id="IPR005650">
    <property type="entry name" value="BlaI_family"/>
</dbReference>
<evidence type="ECO:0000256" key="1">
    <source>
        <dbReference type="ARBA" id="ARBA00011046"/>
    </source>
</evidence>
<protein>
    <submittedName>
        <fullName evidence="5">Transcriptional repressor, CopY family</fullName>
    </submittedName>
</protein>
<evidence type="ECO:0000256" key="2">
    <source>
        <dbReference type="ARBA" id="ARBA00023015"/>
    </source>
</evidence>
<dbReference type="Proteomes" id="UP000006657">
    <property type="component" value="Chromosome"/>
</dbReference>
<dbReference type="eggNOG" id="COG3682">
    <property type="taxonomic scope" value="Bacteria"/>
</dbReference>
<keyword evidence="4" id="KW-0804">Transcription</keyword>
<dbReference type="GO" id="GO:0045892">
    <property type="term" value="P:negative regulation of DNA-templated transcription"/>
    <property type="evidence" value="ECO:0007669"/>
    <property type="project" value="InterPro"/>
</dbReference>
<dbReference type="GO" id="GO:0003677">
    <property type="term" value="F:DNA binding"/>
    <property type="evidence" value="ECO:0007669"/>
    <property type="project" value="UniProtKB-KW"/>
</dbReference>
<dbReference type="PaxDb" id="709991-Odosp_2246"/>
<dbReference type="HOGENOM" id="CLU_119090_4_0_10"/>
<dbReference type="SUPFAM" id="SSF46785">
    <property type="entry name" value="Winged helix' DNA-binding domain"/>
    <property type="match status" value="1"/>
</dbReference>
<accession>F9ZAF2</accession>
<reference evidence="5 6" key="1">
    <citation type="journal article" date="2011" name="Stand. Genomic Sci.">
        <title>Complete genome sequence of Odoribacter splanchnicus type strain (1651/6).</title>
        <authorList>
            <consortium name="US DOE Joint Genome Institute (JGI-PGF)"/>
            <person name="Goker M."/>
            <person name="Gronow S."/>
            <person name="Zeytun A."/>
            <person name="Nolan M."/>
            <person name="Lucas S."/>
            <person name="Lapidus A."/>
            <person name="Hammon N."/>
            <person name="Deshpande S."/>
            <person name="Cheng J.F."/>
            <person name="Pitluck S."/>
            <person name="Liolios K."/>
            <person name="Pagani I."/>
            <person name="Ivanova N."/>
            <person name="Mavromatis K."/>
            <person name="Ovchinikova G."/>
            <person name="Pati A."/>
            <person name="Tapia R."/>
            <person name="Han C."/>
            <person name="Goodwin L."/>
            <person name="Chen A."/>
            <person name="Palaniappan K."/>
            <person name="Land M."/>
            <person name="Hauser L."/>
            <person name="Jeffries C.D."/>
            <person name="Brambilla E.M."/>
            <person name="Rohde M."/>
            <person name="Detter J.C."/>
            <person name="Woyke T."/>
            <person name="Bristow J."/>
            <person name="Markowitz V."/>
            <person name="Hugenholtz P."/>
            <person name="Eisen J.A."/>
            <person name="Kyrpides N.C."/>
            <person name="Klenk H.P."/>
        </authorList>
    </citation>
    <scope>NUCLEOTIDE SEQUENCE [LARGE SCALE GENOMIC DNA]</scope>
    <source>
        <strain evidence="6">ATCC 29572 / DSM 20712 / JCM 15291 / NCTC 10825 / 1651/6</strain>
    </source>
</reference>
<dbReference type="EMBL" id="CP002544">
    <property type="protein sequence ID" value="ADY33243.1"/>
    <property type="molecule type" value="Genomic_DNA"/>
</dbReference>
<organism evidence="5 6">
    <name type="scientific">Odoribacter splanchnicus (strain ATCC 29572 / DSM 20712 / CIP 104287 / JCM 15291 / NCTC 10825 / 1651/6)</name>
    <name type="common">Bacteroides splanchnicus</name>
    <dbReference type="NCBI Taxonomy" id="709991"/>
    <lineage>
        <taxon>Bacteria</taxon>
        <taxon>Pseudomonadati</taxon>
        <taxon>Bacteroidota</taxon>
        <taxon>Bacteroidia</taxon>
        <taxon>Bacteroidales</taxon>
        <taxon>Odoribacteraceae</taxon>
        <taxon>Odoribacter</taxon>
    </lineage>
</organism>
<keyword evidence="3" id="KW-0238">DNA-binding</keyword>
<name>F9ZAF2_ODOSD</name>
<dbReference type="PIRSF" id="PIRSF019455">
    <property type="entry name" value="CopR_AtkY"/>
    <property type="match status" value="1"/>
</dbReference>
<dbReference type="Gene3D" id="1.10.10.10">
    <property type="entry name" value="Winged helix-like DNA-binding domain superfamily/Winged helix DNA-binding domain"/>
    <property type="match status" value="1"/>
</dbReference>
<keyword evidence="2" id="KW-0805">Transcription regulation</keyword>